<protein>
    <submittedName>
        <fullName evidence="2">Uncharacterized protein</fullName>
    </submittedName>
</protein>
<accession>A0A4C1YY04</accession>
<gene>
    <name evidence="2" type="ORF">EVAR_31508_1</name>
</gene>
<feature type="region of interest" description="Disordered" evidence="1">
    <location>
        <begin position="71"/>
        <end position="173"/>
    </location>
</feature>
<feature type="compositionally biased region" description="Basic and acidic residues" evidence="1">
    <location>
        <begin position="34"/>
        <end position="43"/>
    </location>
</feature>
<feature type="compositionally biased region" description="Basic and acidic residues" evidence="1">
    <location>
        <begin position="1"/>
        <end position="17"/>
    </location>
</feature>
<feature type="region of interest" description="Disordered" evidence="1">
    <location>
        <begin position="1"/>
        <end position="53"/>
    </location>
</feature>
<sequence>MRWEHAEDYKTAGERMKSNSVNQLRLGRCRRRDVKTMPGRDDSPSPDFGKWRRGLKDRGVLDLRIASFAGNSERLELTRTPPLPPSPAPASALAAAAALAAPASAPPARTGARAALPSRPRRAHAAAAARLAAGRRAARGRPAARARKRTKTLSYSPICPFQSGPSQWRERLR</sequence>
<proteinExistence type="predicted"/>
<evidence type="ECO:0000313" key="2">
    <source>
        <dbReference type="EMBL" id="GBP81176.1"/>
    </source>
</evidence>
<dbReference type="EMBL" id="BGZK01001499">
    <property type="protein sequence ID" value="GBP81176.1"/>
    <property type="molecule type" value="Genomic_DNA"/>
</dbReference>
<comment type="caution">
    <text evidence="2">The sequence shown here is derived from an EMBL/GenBank/DDBJ whole genome shotgun (WGS) entry which is preliminary data.</text>
</comment>
<organism evidence="2 3">
    <name type="scientific">Eumeta variegata</name>
    <name type="common">Bagworm moth</name>
    <name type="synonym">Eumeta japonica</name>
    <dbReference type="NCBI Taxonomy" id="151549"/>
    <lineage>
        <taxon>Eukaryota</taxon>
        <taxon>Metazoa</taxon>
        <taxon>Ecdysozoa</taxon>
        <taxon>Arthropoda</taxon>
        <taxon>Hexapoda</taxon>
        <taxon>Insecta</taxon>
        <taxon>Pterygota</taxon>
        <taxon>Neoptera</taxon>
        <taxon>Endopterygota</taxon>
        <taxon>Lepidoptera</taxon>
        <taxon>Glossata</taxon>
        <taxon>Ditrysia</taxon>
        <taxon>Tineoidea</taxon>
        <taxon>Psychidae</taxon>
        <taxon>Oiketicinae</taxon>
        <taxon>Eumeta</taxon>
    </lineage>
</organism>
<feature type="compositionally biased region" description="Low complexity" evidence="1">
    <location>
        <begin position="89"/>
        <end position="118"/>
    </location>
</feature>
<dbReference type="AlphaFoldDB" id="A0A4C1YY04"/>
<feature type="compositionally biased region" description="Basic residues" evidence="1">
    <location>
        <begin position="136"/>
        <end position="151"/>
    </location>
</feature>
<evidence type="ECO:0000256" key="1">
    <source>
        <dbReference type="SAM" id="MobiDB-lite"/>
    </source>
</evidence>
<keyword evidence="3" id="KW-1185">Reference proteome</keyword>
<feature type="compositionally biased region" description="Low complexity" evidence="1">
    <location>
        <begin position="125"/>
        <end position="135"/>
    </location>
</feature>
<dbReference type="Proteomes" id="UP000299102">
    <property type="component" value="Unassembled WGS sequence"/>
</dbReference>
<evidence type="ECO:0000313" key="3">
    <source>
        <dbReference type="Proteomes" id="UP000299102"/>
    </source>
</evidence>
<name>A0A4C1YY04_EUMVA</name>
<reference evidence="2 3" key="1">
    <citation type="journal article" date="2019" name="Commun. Biol.">
        <title>The bagworm genome reveals a unique fibroin gene that provides high tensile strength.</title>
        <authorList>
            <person name="Kono N."/>
            <person name="Nakamura H."/>
            <person name="Ohtoshi R."/>
            <person name="Tomita M."/>
            <person name="Numata K."/>
            <person name="Arakawa K."/>
        </authorList>
    </citation>
    <scope>NUCLEOTIDE SEQUENCE [LARGE SCALE GENOMIC DNA]</scope>
</reference>